<keyword evidence="3" id="KW-1185">Reference proteome</keyword>
<dbReference type="Proteomes" id="UP000092714">
    <property type="component" value="Unassembled WGS sequence"/>
</dbReference>
<feature type="transmembrane region" description="Helical" evidence="1">
    <location>
        <begin position="77"/>
        <end position="96"/>
    </location>
</feature>
<dbReference type="AlphaFoldDB" id="A0A174B876"/>
<accession>A0A174B876</accession>
<dbReference type="RefSeq" id="WP_027099735.1">
    <property type="nucleotide sequence ID" value="NZ_CABHIH010000001.1"/>
</dbReference>
<gene>
    <name evidence="2" type="ORF">CP373A1_02250</name>
</gene>
<dbReference type="EMBL" id="MAPZ01000009">
    <property type="protein sequence ID" value="OBY12437.1"/>
    <property type="molecule type" value="Genomic_DNA"/>
</dbReference>
<keyword evidence="1" id="KW-0812">Transmembrane</keyword>
<sequence>MSTFNNSDRINPIYTWPVIIIAIILFWPVGIYLIYKRTQINRKTILTTGKGVRIASYVCFFMIFCGIVSFVDRGWDLSDIVLALFFLVAGVVLFMTSKKLSVKAEKYRKYIAIVINGGECNLVRIAEIANLTVREVREDIDDMISSGYFQGAYIDERENELVIPSQKPNNEYYKPNVVVCKCCGARNIVKGSVGRCEYCDSPI</sequence>
<evidence type="ECO:0000256" key="1">
    <source>
        <dbReference type="SAM" id="Phobius"/>
    </source>
</evidence>
<comment type="caution">
    <text evidence="2">The sequence shown here is derived from an EMBL/GenBank/DDBJ whole genome shotgun (WGS) entry which is preliminary data.</text>
</comment>
<dbReference type="GeneID" id="42777577"/>
<reference evidence="2 3" key="1">
    <citation type="submission" date="2016-06" db="EMBL/GenBank/DDBJ databases">
        <authorList>
            <person name="Kjaerup R.B."/>
            <person name="Dalgaard T.S."/>
            <person name="Juul-Madsen H.R."/>
        </authorList>
    </citation>
    <scope>NUCLEOTIDE SEQUENCE [LARGE SCALE GENOMIC DNA]</scope>
    <source>
        <strain evidence="2 3">373-A1</strain>
    </source>
</reference>
<evidence type="ECO:0000313" key="3">
    <source>
        <dbReference type="Proteomes" id="UP000092714"/>
    </source>
</evidence>
<evidence type="ECO:0000313" key="2">
    <source>
        <dbReference type="EMBL" id="OBY12437.1"/>
    </source>
</evidence>
<protein>
    <submittedName>
        <fullName evidence="2">Uncharacterized protein</fullName>
    </submittedName>
</protein>
<feature type="transmembrane region" description="Helical" evidence="1">
    <location>
        <begin position="54"/>
        <end position="71"/>
    </location>
</feature>
<proteinExistence type="predicted"/>
<feature type="transmembrane region" description="Helical" evidence="1">
    <location>
        <begin position="13"/>
        <end position="34"/>
    </location>
</feature>
<dbReference type="OrthoDB" id="1911372at2"/>
<organism evidence="2 3">
    <name type="scientific">Clostridium paraputrificum</name>
    <dbReference type="NCBI Taxonomy" id="29363"/>
    <lineage>
        <taxon>Bacteria</taxon>
        <taxon>Bacillati</taxon>
        <taxon>Bacillota</taxon>
        <taxon>Clostridia</taxon>
        <taxon>Eubacteriales</taxon>
        <taxon>Clostridiaceae</taxon>
        <taxon>Clostridium</taxon>
    </lineage>
</organism>
<name>A0A174B876_9CLOT</name>
<keyword evidence="1" id="KW-1133">Transmembrane helix</keyword>
<keyword evidence="1" id="KW-0472">Membrane</keyword>
<dbReference type="eggNOG" id="ENOG50332HY">
    <property type="taxonomic scope" value="Bacteria"/>
</dbReference>